<dbReference type="GO" id="GO:0006351">
    <property type="term" value="P:DNA-templated transcription"/>
    <property type="evidence" value="ECO:0007669"/>
    <property type="project" value="InterPro"/>
</dbReference>
<evidence type="ECO:0000256" key="4">
    <source>
        <dbReference type="ARBA" id="ARBA00022833"/>
    </source>
</evidence>
<dbReference type="InterPro" id="IPR001965">
    <property type="entry name" value="Znf_PHD"/>
</dbReference>
<keyword evidence="6" id="KW-0804">Transcription</keyword>
<protein>
    <submittedName>
        <fullName evidence="13">Uncharacterized protein</fullName>
    </submittedName>
</protein>
<dbReference type="EMBL" id="JARKHS020005281">
    <property type="protein sequence ID" value="KAK8783701.1"/>
    <property type="molecule type" value="Genomic_DNA"/>
</dbReference>
<dbReference type="InterPro" id="IPR013083">
    <property type="entry name" value="Znf_RING/FYVE/PHD"/>
</dbReference>
<dbReference type="InterPro" id="IPR006576">
    <property type="entry name" value="BRK_domain"/>
</dbReference>
<feature type="transmembrane region" description="Helical" evidence="10">
    <location>
        <begin position="437"/>
        <end position="464"/>
    </location>
</feature>
<feature type="compositionally biased region" description="Polar residues" evidence="9">
    <location>
        <begin position="119"/>
        <end position="129"/>
    </location>
</feature>
<feature type="region of interest" description="Disordered" evidence="9">
    <location>
        <begin position="238"/>
        <end position="321"/>
    </location>
</feature>
<evidence type="ECO:0000256" key="1">
    <source>
        <dbReference type="ARBA" id="ARBA00004123"/>
    </source>
</evidence>
<dbReference type="InterPro" id="IPR011011">
    <property type="entry name" value="Znf_FYVE_PHD"/>
</dbReference>
<dbReference type="InterPro" id="IPR036575">
    <property type="entry name" value="TFIIS_cen_dom_sf"/>
</dbReference>
<dbReference type="GO" id="GO:0008270">
    <property type="term" value="F:zinc ion binding"/>
    <property type="evidence" value="ECO:0007669"/>
    <property type="project" value="UniProtKB-KW"/>
</dbReference>
<feature type="compositionally biased region" description="Basic and acidic residues" evidence="9">
    <location>
        <begin position="1"/>
        <end position="12"/>
    </location>
</feature>
<dbReference type="Pfam" id="PF07500">
    <property type="entry name" value="TFIIS_M"/>
    <property type="match status" value="1"/>
</dbReference>
<dbReference type="AlphaFoldDB" id="A0AAQ4FA72"/>
<evidence type="ECO:0000256" key="9">
    <source>
        <dbReference type="SAM" id="MobiDB-lite"/>
    </source>
</evidence>
<evidence type="ECO:0000256" key="10">
    <source>
        <dbReference type="SAM" id="Phobius"/>
    </source>
</evidence>
<keyword evidence="5" id="KW-0805">Transcription regulation</keyword>
<evidence type="ECO:0000256" key="3">
    <source>
        <dbReference type="ARBA" id="ARBA00022771"/>
    </source>
</evidence>
<keyword evidence="4" id="KW-0862">Zinc</keyword>
<proteinExistence type="predicted"/>
<dbReference type="Gene3D" id="3.40.5.120">
    <property type="match status" value="1"/>
</dbReference>
<dbReference type="SUPFAM" id="SSF160481">
    <property type="entry name" value="BRK domain-like"/>
    <property type="match status" value="1"/>
</dbReference>
<dbReference type="CDD" id="cd15552">
    <property type="entry name" value="PHD_PHF3_like"/>
    <property type="match status" value="1"/>
</dbReference>
<dbReference type="Pfam" id="PF07533">
    <property type="entry name" value="BRK"/>
    <property type="match status" value="1"/>
</dbReference>
<feature type="compositionally biased region" description="Low complexity" evidence="9">
    <location>
        <begin position="244"/>
        <end position="311"/>
    </location>
</feature>
<reference evidence="13 14" key="1">
    <citation type="journal article" date="2023" name="Arcadia Sci">
        <title>De novo assembly of a long-read Amblyomma americanum tick genome.</title>
        <authorList>
            <person name="Chou S."/>
            <person name="Poskanzer K.E."/>
            <person name="Rollins M."/>
            <person name="Thuy-Boun P.S."/>
        </authorList>
    </citation>
    <scope>NUCLEOTIDE SEQUENCE [LARGE SCALE GENOMIC DNA]</scope>
    <source>
        <strain evidence="13">F_SG_1</strain>
        <tissue evidence="13">Salivary glands</tissue>
    </source>
</reference>
<evidence type="ECO:0000256" key="5">
    <source>
        <dbReference type="ARBA" id="ARBA00023015"/>
    </source>
</evidence>
<dbReference type="Pfam" id="PF00628">
    <property type="entry name" value="PHD"/>
    <property type="match status" value="1"/>
</dbReference>
<accession>A0AAQ4FA72</accession>
<feature type="domain" description="TFIIS central" evidence="12">
    <location>
        <begin position="327"/>
        <end position="447"/>
    </location>
</feature>
<dbReference type="PANTHER" id="PTHR11477:SF51">
    <property type="entry name" value="PROTEIN PARTNER OF SNF, ISOFORM B"/>
    <property type="match status" value="1"/>
</dbReference>
<dbReference type="InterPro" id="IPR019786">
    <property type="entry name" value="Zinc_finger_PHD-type_CS"/>
</dbReference>
<keyword evidence="10" id="KW-1133">Transmembrane helix</keyword>
<dbReference type="GO" id="GO:0005634">
    <property type="term" value="C:nucleus"/>
    <property type="evidence" value="ECO:0007669"/>
    <property type="project" value="UniProtKB-SubCell"/>
</dbReference>
<name>A0AAQ4FA72_AMBAM</name>
<organism evidence="13 14">
    <name type="scientific">Amblyomma americanum</name>
    <name type="common">Lone star tick</name>
    <dbReference type="NCBI Taxonomy" id="6943"/>
    <lineage>
        <taxon>Eukaryota</taxon>
        <taxon>Metazoa</taxon>
        <taxon>Ecdysozoa</taxon>
        <taxon>Arthropoda</taxon>
        <taxon>Chelicerata</taxon>
        <taxon>Arachnida</taxon>
        <taxon>Acari</taxon>
        <taxon>Parasitiformes</taxon>
        <taxon>Ixodida</taxon>
        <taxon>Ixodoidea</taxon>
        <taxon>Ixodidae</taxon>
        <taxon>Amblyomminae</taxon>
        <taxon>Amblyomma</taxon>
    </lineage>
</organism>
<evidence type="ECO:0000256" key="7">
    <source>
        <dbReference type="ARBA" id="ARBA00023242"/>
    </source>
</evidence>
<dbReference type="PROSITE" id="PS01359">
    <property type="entry name" value="ZF_PHD_1"/>
    <property type="match status" value="1"/>
</dbReference>
<keyword evidence="10" id="KW-0812">Transmembrane</keyword>
<evidence type="ECO:0000259" key="12">
    <source>
        <dbReference type="PROSITE" id="PS51321"/>
    </source>
</evidence>
<dbReference type="Gene3D" id="1.10.472.30">
    <property type="entry name" value="Transcription elongation factor S-II, central domain"/>
    <property type="match status" value="1"/>
</dbReference>
<dbReference type="PROSITE" id="PS51321">
    <property type="entry name" value="TFIIS_CENTRAL"/>
    <property type="match status" value="1"/>
</dbReference>
<keyword evidence="2" id="KW-0479">Metal-binding</keyword>
<feature type="region of interest" description="Disordered" evidence="9">
    <location>
        <begin position="1"/>
        <end position="33"/>
    </location>
</feature>
<dbReference type="PANTHER" id="PTHR11477">
    <property type="entry name" value="TRANSCRIPTION FACTOR S-II ZINC FINGER DOMAIN-CONTAINING PROTEIN"/>
    <property type="match status" value="1"/>
</dbReference>
<evidence type="ECO:0000256" key="2">
    <source>
        <dbReference type="ARBA" id="ARBA00022723"/>
    </source>
</evidence>
<dbReference type="SUPFAM" id="SSF46942">
    <property type="entry name" value="Elongation factor TFIIS domain 2"/>
    <property type="match status" value="1"/>
</dbReference>
<dbReference type="InterPro" id="IPR037259">
    <property type="entry name" value="BRK_sf"/>
</dbReference>
<dbReference type="Proteomes" id="UP001321473">
    <property type="component" value="Unassembled WGS sequence"/>
</dbReference>
<dbReference type="SMART" id="SM00249">
    <property type="entry name" value="PHD"/>
    <property type="match status" value="1"/>
</dbReference>
<evidence type="ECO:0000313" key="13">
    <source>
        <dbReference type="EMBL" id="KAK8783701.1"/>
    </source>
</evidence>
<dbReference type="InterPro" id="IPR003618">
    <property type="entry name" value="TFIIS_cen_dom"/>
</dbReference>
<dbReference type="Gene3D" id="3.30.40.10">
    <property type="entry name" value="Zinc/RING finger domain, C3HC4 (zinc finger)"/>
    <property type="match status" value="1"/>
</dbReference>
<keyword evidence="14" id="KW-1185">Reference proteome</keyword>
<feature type="region of interest" description="Disordered" evidence="9">
    <location>
        <begin position="98"/>
        <end position="149"/>
    </location>
</feature>
<keyword evidence="10" id="KW-0472">Membrane</keyword>
<sequence>MMRKREMGRRVDDEDVEDSSEDAHDSEWSSEDDPERLWCICRKPHNDKFMIECDRCKDWFHGTCVGVTRQQGRLLEKENKEWVCPKCCKGESHGTAAKKELHRQSSNEKVHHAKGHQVKPTTPKATHQSKPAAEEQGTPPGAPAAKPDAPTLKAVVRECLVCKRKAECIGLYCGRSCIAKYVHDASQTIKAAKLDGERRLMFTERSSGKLVAGVQTPTAENLTNWLVRNPTYELAVARTPARPPSAKQPASKAAQAKQATQAKPAKLPTSSSTQAQSTVSSSGTNATGAATAPAGATNSAPAEGTGTAEAGGETKKVEVSQPSIEPVRLNVRKVLRDALLNRCKEATDLSLPADEVRRMAVRIEEELFKFFRDTGTRYKSKYRSLVFNIKDSRNQGLFRKILRGKIPPDRLVRMTPEELASKELARWREQENKHVRWLPSFTAVLLSIFYFCYGNGLLACIQYFE</sequence>
<evidence type="ECO:0000256" key="8">
    <source>
        <dbReference type="PROSITE-ProRule" id="PRU00146"/>
    </source>
</evidence>
<feature type="compositionally biased region" description="Basic and acidic residues" evidence="9">
    <location>
        <begin position="98"/>
        <end position="110"/>
    </location>
</feature>
<keyword evidence="7" id="KW-0539">Nucleus</keyword>
<evidence type="ECO:0000256" key="6">
    <source>
        <dbReference type="ARBA" id="ARBA00023163"/>
    </source>
</evidence>
<dbReference type="SMART" id="SM00510">
    <property type="entry name" value="TFS2M"/>
    <property type="match status" value="1"/>
</dbReference>
<feature type="domain" description="PHD-type" evidence="11">
    <location>
        <begin position="36"/>
        <end position="90"/>
    </location>
</feature>
<comment type="subcellular location">
    <subcellularLocation>
        <location evidence="1">Nucleus</location>
    </subcellularLocation>
</comment>
<dbReference type="PROSITE" id="PS50016">
    <property type="entry name" value="ZF_PHD_2"/>
    <property type="match status" value="1"/>
</dbReference>
<comment type="caution">
    <text evidence="13">The sequence shown here is derived from an EMBL/GenBank/DDBJ whole genome shotgun (WGS) entry which is preliminary data.</text>
</comment>
<evidence type="ECO:0000259" key="11">
    <source>
        <dbReference type="PROSITE" id="PS50016"/>
    </source>
</evidence>
<dbReference type="SUPFAM" id="SSF57903">
    <property type="entry name" value="FYVE/PHD zinc finger"/>
    <property type="match status" value="1"/>
</dbReference>
<dbReference type="InterPro" id="IPR019787">
    <property type="entry name" value="Znf_PHD-finger"/>
</dbReference>
<evidence type="ECO:0000313" key="14">
    <source>
        <dbReference type="Proteomes" id="UP001321473"/>
    </source>
</evidence>
<gene>
    <name evidence="13" type="ORF">V5799_009932</name>
</gene>
<keyword evidence="3 8" id="KW-0863">Zinc-finger</keyword>